<evidence type="ECO:0000313" key="8">
    <source>
        <dbReference type="EMBL" id="WPH01756.1"/>
    </source>
</evidence>
<dbReference type="EMBL" id="CP138585">
    <property type="protein sequence ID" value="WPH01756.1"/>
    <property type="molecule type" value="Genomic_DNA"/>
</dbReference>
<accession>A0AAQ3RAA4</accession>
<organism evidence="8 9">
    <name type="scientific">Acrodontium crateriforme</name>
    <dbReference type="NCBI Taxonomy" id="150365"/>
    <lineage>
        <taxon>Eukaryota</taxon>
        <taxon>Fungi</taxon>
        <taxon>Dikarya</taxon>
        <taxon>Ascomycota</taxon>
        <taxon>Pezizomycotina</taxon>
        <taxon>Dothideomycetes</taxon>
        <taxon>Dothideomycetidae</taxon>
        <taxon>Mycosphaerellales</taxon>
        <taxon>Teratosphaeriaceae</taxon>
        <taxon>Acrodontium</taxon>
    </lineage>
</organism>
<keyword evidence="4" id="KW-0498">Mitosis</keyword>
<dbReference type="InterPro" id="IPR037679">
    <property type="entry name" value="Apc5"/>
</dbReference>
<feature type="domain" description="Anaphase-promoting complex subunit 5" evidence="7">
    <location>
        <begin position="253"/>
        <end position="346"/>
    </location>
</feature>
<name>A0AAQ3RAA4_9PEZI</name>
<dbReference type="Proteomes" id="UP001303373">
    <property type="component" value="Chromosome 6"/>
</dbReference>
<keyword evidence="6" id="KW-0131">Cell cycle</keyword>
<evidence type="ECO:0000256" key="5">
    <source>
        <dbReference type="ARBA" id="ARBA00022786"/>
    </source>
</evidence>
<dbReference type="GO" id="GO:0051301">
    <property type="term" value="P:cell division"/>
    <property type="evidence" value="ECO:0007669"/>
    <property type="project" value="UniProtKB-KW"/>
</dbReference>
<dbReference type="GO" id="GO:0045842">
    <property type="term" value="P:positive regulation of mitotic metaphase/anaphase transition"/>
    <property type="evidence" value="ECO:0007669"/>
    <property type="project" value="TreeGrafter"/>
</dbReference>
<gene>
    <name evidence="8" type="ORF">R9X50_00460800</name>
</gene>
<evidence type="ECO:0000256" key="6">
    <source>
        <dbReference type="ARBA" id="ARBA00023306"/>
    </source>
</evidence>
<protein>
    <recommendedName>
        <fullName evidence="2">Anaphase-promoting complex subunit 5</fullName>
    </recommendedName>
</protein>
<keyword evidence="3" id="KW-0132">Cell division</keyword>
<evidence type="ECO:0000313" key="9">
    <source>
        <dbReference type="Proteomes" id="UP001303373"/>
    </source>
</evidence>
<evidence type="ECO:0000256" key="1">
    <source>
        <dbReference type="ARBA" id="ARBA00007450"/>
    </source>
</evidence>
<dbReference type="PANTHER" id="PTHR12830:SF9">
    <property type="entry name" value="ANAPHASE-PROMOTING COMPLEX SUBUNIT 5"/>
    <property type="match status" value="1"/>
</dbReference>
<dbReference type="GO" id="GO:0005680">
    <property type="term" value="C:anaphase-promoting complex"/>
    <property type="evidence" value="ECO:0007669"/>
    <property type="project" value="InterPro"/>
</dbReference>
<keyword evidence="9" id="KW-1185">Reference proteome</keyword>
<evidence type="ECO:0000256" key="2">
    <source>
        <dbReference type="ARBA" id="ARBA00016066"/>
    </source>
</evidence>
<dbReference type="AlphaFoldDB" id="A0AAQ3RAA4"/>
<dbReference type="PANTHER" id="PTHR12830">
    <property type="entry name" value="ANAPHASE-PROMOTING COMPLEX SUBUNIT 5"/>
    <property type="match status" value="1"/>
</dbReference>
<evidence type="ECO:0000256" key="4">
    <source>
        <dbReference type="ARBA" id="ARBA00022776"/>
    </source>
</evidence>
<dbReference type="InterPro" id="IPR026000">
    <property type="entry name" value="Apc5_dom"/>
</dbReference>
<dbReference type="Pfam" id="PF12862">
    <property type="entry name" value="ANAPC5"/>
    <property type="match status" value="1"/>
</dbReference>
<dbReference type="GO" id="GO:0031145">
    <property type="term" value="P:anaphase-promoting complex-dependent catabolic process"/>
    <property type="evidence" value="ECO:0007669"/>
    <property type="project" value="TreeGrafter"/>
</dbReference>
<sequence length="761" mass="84991">MMPRYLTPSRLCLLALVDIYLSGRTASTSRLELLSFIASHIHAPTVDDERPENGISEISTGDASVFANRLSQWDSVIPGRTVYDVFLQRLWTLTGLDSLYVLFEHLGELTAPVVTTAGDGSRTLSRSSPLGQFIRRCGVEFTRLQFADSQALWDAFEVYISPTFGTWAQKHPEASNQFAANRSLPSSFDTRYEANENQPLTTQCISTEETDNLVTFSLRQMQRLGSRVPPGIKVKLEQWITDQADSSMQSQQHFLAFFEYWRAGQYTMALESIHRYFDYSLVSKTGNDNMRVYYQYALLHLSVLHADFDCWEESIDAMDECIATARENQDAVCLNFALSWLLYLRQVHPGNISSFGISGGLVGGGGGEQDEIALLKAKAKETKHWSLMSSTLLEESKLEMNHNGTTSKGFEHIVQASFLNVQHDLRDLMSGAALFYGSSFQRLGYDHLCSRIYESIQHVHRTHCPLSDLVRATCRLSYGQAQTGNYVASKTTLDGMAVQAKGVLRLEQRLIGFGILAQLRRSLRHDDLRASSVYLAELRILRGFADPEICLEIDLIEIDFHIQSKELEKALKLVNAHLGRLKNASGSDIAQRLHFLVSKAKIFSDAGRPAKGFSIAMRAASIASKNWLVFILIESCAVLGNILNSLSEFEAARDLVSAIVPLAIEARKVGLIAQLFVILAESNVGLVGHDTSLSATEKMGMMCTAENHLDRSREAYSTLEDFQGVQECLVMKAQIVRWRGDEAAVAEIDDLYAQLLTEREK</sequence>
<keyword evidence="5" id="KW-0833">Ubl conjugation pathway</keyword>
<proteinExistence type="inferred from homology"/>
<evidence type="ECO:0000256" key="3">
    <source>
        <dbReference type="ARBA" id="ARBA00022618"/>
    </source>
</evidence>
<dbReference type="GO" id="GO:0070979">
    <property type="term" value="P:protein K11-linked ubiquitination"/>
    <property type="evidence" value="ECO:0007669"/>
    <property type="project" value="TreeGrafter"/>
</dbReference>
<evidence type="ECO:0000259" key="7">
    <source>
        <dbReference type="Pfam" id="PF12862"/>
    </source>
</evidence>
<reference evidence="8 9" key="1">
    <citation type="submission" date="2023-11" db="EMBL/GenBank/DDBJ databases">
        <title>An acidophilic fungus is an integral part of prey digestion in a carnivorous sundew plant.</title>
        <authorList>
            <person name="Tsai I.J."/>
        </authorList>
    </citation>
    <scope>NUCLEOTIDE SEQUENCE [LARGE SCALE GENOMIC DNA]</scope>
    <source>
        <strain evidence="8">169a</strain>
    </source>
</reference>
<comment type="similarity">
    <text evidence="1">Belongs to the APC5 family.</text>
</comment>